<reference evidence="9" key="1">
    <citation type="submission" date="2020-05" db="EMBL/GenBank/DDBJ databases">
        <authorList>
            <person name="Chiriac C."/>
            <person name="Salcher M."/>
            <person name="Ghai R."/>
            <person name="Kavagutti S V."/>
        </authorList>
    </citation>
    <scope>NUCLEOTIDE SEQUENCE</scope>
</reference>
<dbReference type="Gene3D" id="1.10.3720.10">
    <property type="entry name" value="MetI-like"/>
    <property type="match status" value="1"/>
</dbReference>
<dbReference type="CDD" id="cd06261">
    <property type="entry name" value="TM_PBP2"/>
    <property type="match status" value="1"/>
</dbReference>
<evidence type="ECO:0000256" key="3">
    <source>
        <dbReference type="ARBA" id="ARBA00022475"/>
    </source>
</evidence>
<feature type="transmembrane region" description="Helical" evidence="7">
    <location>
        <begin position="124"/>
        <end position="153"/>
    </location>
</feature>
<dbReference type="PANTHER" id="PTHR43386:SF1">
    <property type="entry name" value="D,D-DIPEPTIDE TRANSPORT SYSTEM PERMEASE PROTEIN DDPC-RELATED"/>
    <property type="match status" value="1"/>
</dbReference>
<evidence type="ECO:0000313" key="9">
    <source>
        <dbReference type="EMBL" id="CAB4545843.1"/>
    </source>
</evidence>
<evidence type="ECO:0000256" key="7">
    <source>
        <dbReference type="SAM" id="Phobius"/>
    </source>
</evidence>
<accession>A0A6J6C5N1</accession>
<proteinExistence type="predicted"/>
<keyword evidence="6 7" id="KW-0472">Membrane</keyword>
<evidence type="ECO:0000256" key="1">
    <source>
        <dbReference type="ARBA" id="ARBA00004651"/>
    </source>
</evidence>
<feature type="transmembrane region" description="Helical" evidence="7">
    <location>
        <begin position="16"/>
        <end position="35"/>
    </location>
</feature>
<dbReference type="GO" id="GO:0005886">
    <property type="term" value="C:plasma membrane"/>
    <property type="evidence" value="ECO:0007669"/>
    <property type="project" value="UniProtKB-SubCell"/>
</dbReference>
<evidence type="ECO:0000259" key="8">
    <source>
        <dbReference type="PROSITE" id="PS50928"/>
    </source>
</evidence>
<feature type="transmembrane region" description="Helical" evidence="7">
    <location>
        <begin position="77"/>
        <end position="104"/>
    </location>
</feature>
<evidence type="ECO:0000256" key="4">
    <source>
        <dbReference type="ARBA" id="ARBA00022692"/>
    </source>
</evidence>
<dbReference type="SUPFAM" id="SSF161098">
    <property type="entry name" value="MetI-like"/>
    <property type="match status" value="1"/>
</dbReference>
<dbReference type="EMBL" id="CAEZSV010000009">
    <property type="protein sequence ID" value="CAB4545843.1"/>
    <property type="molecule type" value="Genomic_DNA"/>
</dbReference>
<dbReference type="InterPro" id="IPR000515">
    <property type="entry name" value="MetI-like"/>
</dbReference>
<name>A0A6J6C5N1_9ZZZZ</name>
<feature type="transmembrane region" description="Helical" evidence="7">
    <location>
        <begin position="244"/>
        <end position="267"/>
    </location>
</feature>
<dbReference type="InterPro" id="IPR050366">
    <property type="entry name" value="BP-dependent_transpt_permease"/>
</dbReference>
<evidence type="ECO:0000256" key="5">
    <source>
        <dbReference type="ARBA" id="ARBA00022989"/>
    </source>
</evidence>
<gene>
    <name evidence="9" type="ORF">UFOPK1506_00100</name>
</gene>
<comment type="subcellular location">
    <subcellularLocation>
        <location evidence="1">Cell membrane</location>
        <topology evidence="1">Multi-pass membrane protein</topology>
    </subcellularLocation>
</comment>
<sequence>MTTEVKKKKFIKEGTFGIYTGFFMLGSLIVAGLIIPRVSKYKPNDLASMPLAPPSRANWFGTDVLGRDVFVRVFDAVFIDLGTAIIGVSIPLVVGTVIGTLLGISQNKRVNSLVGSIIDGINAFPFLVFVIAMIAFIGPGVGSIVLAISLVNWARYARIARTRAVVVNQQGYVEAARTLGFSKKRILFKHIIPNVSSETRAYALSDFIIVIIAVAALSFLGLGIKPPQAEWGGMIRDGKDLLTVGFWWPTVFPGIALCWAGIAVAFISEGLTRRMREVGTR</sequence>
<protein>
    <submittedName>
        <fullName evidence="9">Unannotated protein</fullName>
    </submittedName>
</protein>
<dbReference type="PANTHER" id="PTHR43386">
    <property type="entry name" value="OLIGOPEPTIDE TRANSPORT SYSTEM PERMEASE PROTEIN APPC"/>
    <property type="match status" value="1"/>
</dbReference>
<keyword evidence="2" id="KW-0813">Transport</keyword>
<dbReference type="PROSITE" id="PS50928">
    <property type="entry name" value="ABC_TM1"/>
    <property type="match status" value="1"/>
</dbReference>
<evidence type="ECO:0000256" key="2">
    <source>
        <dbReference type="ARBA" id="ARBA00022448"/>
    </source>
</evidence>
<dbReference type="InterPro" id="IPR035906">
    <property type="entry name" value="MetI-like_sf"/>
</dbReference>
<keyword evidence="3" id="KW-1003">Cell membrane</keyword>
<keyword evidence="5 7" id="KW-1133">Transmembrane helix</keyword>
<dbReference type="Pfam" id="PF00528">
    <property type="entry name" value="BPD_transp_1"/>
    <property type="match status" value="1"/>
</dbReference>
<organism evidence="9">
    <name type="scientific">freshwater metagenome</name>
    <dbReference type="NCBI Taxonomy" id="449393"/>
    <lineage>
        <taxon>unclassified sequences</taxon>
        <taxon>metagenomes</taxon>
        <taxon>ecological metagenomes</taxon>
    </lineage>
</organism>
<feature type="transmembrane region" description="Helical" evidence="7">
    <location>
        <begin position="201"/>
        <end position="224"/>
    </location>
</feature>
<dbReference type="GO" id="GO:0055085">
    <property type="term" value="P:transmembrane transport"/>
    <property type="evidence" value="ECO:0007669"/>
    <property type="project" value="InterPro"/>
</dbReference>
<dbReference type="AlphaFoldDB" id="A0A6J6C5N1"/>
<evidence type="ECO:0000256" key="6">
    <source>
        <dbReference type="ARBA" id="ARBA00023136"/>
    </source>
</evidence>
<keyword evidence="4 7" id="KW-0812">Transmembrane</keyword>
<feature type="domain" description="ABC transmembrane type-1" evidence="8">
    <location>
        <begin position="77"/>
        <end position="268"/>
    </location>
</feature>